<comment type="caution">
    <text evidence="10">The sequence shown here is derived from an EMBL/GenBank/DDBJ whole genome shotgun (WGS) entry which is preliminary data.</text>
</comment>
<keyword evidence="5" id="KW-0812">Transmembrane</keyword>
<feature type="coiled-coil region" evidence="8">
    <location>
        <begin position="148"/>
        <end position="204"/>
    </location>
</feature>
<feature type="chain" id="PRO_5006146349" evidence="9">
    <location>
        <begin position="21"/>
        <end position="446"/>
    </location>
</feature>
<comment type="subcellular location">
    <subcellularLocation>
        <location evidence="1">Cell outer membrane</location>
    </subcellularLocation>
</comment>
<sequence length="446" mass="49311">MKKLLLGFALMFGASLGAKAQNSSPYDLEGAVQIALENNLTLKRSELNQLTNEANLLSAQGNRYPTLSTGASSGFRWGRSINPVTNLFETERIGNINLSLNSNATLFSAGRINNAINQNKANLEAGKFNIEATRNDIILNTINLFINVVFNREQVKIAENQLETTEDQLARTTTLVEAGQLPLSDQLDLQAQNATNQLEVINAKNAFRIAKLNLAQAMQIPFTDDFDIVDPELEIDQNLMASENPALIYETAVNIMPEIAAAQKTIESAEYGVRSAKGAFYPSLGIGANVFSNYVDRAAPGQEPPLFATQIENNLSQSVNLQLNIPIFTQFNNRSSLQRARVQRQLAEVAELEAKNQLRQDIETAYNQALAAKLSYEASLTRVESLGESFRIAQQRFDLGAINSVDFQVAQTNFFNAQADLLNAKYTYIFRVKVLDFYLGNPINLN</sequence>
<dbReference type="Proteomes" id="UP000050421">
    <property type="component" value="Unassembled WGS sequence"/>
</dbReference>
<keyword evidence="3" id="KW-0813">Transport</keyword>
<reference evidence="10 11" key="1">
    <citation type="submission" date="2015-09" db="EMBL/GenBank/DDBJ databases">
        <title>Identification and resolution of microdiversity through metagenomic sequencing of parallel consortia.</title>
        <authorList>
            <person name="Nelson W.C."/>
            <person name="Romine M.F."/>
            <person name="Lindemann S.R."/>
        </authorList>
    </citation>
    <scope>NUCLEOTIDE SEQUENCE [LARGE SCALE GENOMIC DNA]</scope>
    <source>
        <strain evidence="10">HL-49</strain>
    </source>
</reference>
<evidence type="ECO:0000256" key="6">
    <source>
        <dbReference type="ARBA" id="ARBA00023136"/>
    </source>
</evidence>
<dbReference type="EMBL" id="LJXT01000070">
    <property type="protein sequence ID" value="KPQ14151.1"/>
    <property type="molecule type" value="Genomic_DNA"/>
</dbReference>
<gene>
    <name evidence="10" type="primary">tolC</name>
    <name evidence="10" type="ORF">HLUCCX10_11165</name>
</gene>
<organism evidence="10 11">
    <name type="scientific">Algoriphagus marincola HL-49</name>
    <dbReference type="NCBI Taxonomy" id="1305737"/>
    <lineage>
        <taxon>Bacteria</taxon>
        <taxon>Pseudomonadati</taxon>
        <taxon>Bacteroidota</taxon>
        <taxon>Cytophagia</taxon>
        <taxon>Cytophagales</taxon>
        <taxon>Cyclobacteriaceae</taxon>
        <taxon>Algoriphagus</taxon>
    </lineage>
</organism>
<keyword evidence="6" id="KW-0472">Membrane</keyword>
<dbReference type="InterPro" id="IPR003423">
    <property type="entry name" value="OMP_efflux"/>
</dbReference>
<feature type="coiled-coil region" evidence="8">
    <location>
        <begin position="33"/>
        <end position="60"/>
    </location>
</feature>
<accession>A0A0P7YHH0</accession>
<dbReference type="PANTHER" id="PTHR30026:SF20">
    <property type="entry name" value="OUTER MEMBRANE PROTEIN TOLC"/>
    <property type="match status" value="1"/>
</dbReference>
<evidence type="ECO:0000313" key="11">
    <source>
        <dbReference type="Proteomes" id="UP000050421"/>
    </source>
</evidence>
<dbReference type="PATRIC" id="fig|1305737.6.peg.2845"/>
<keyword evidence="9" id="KW-0732">Signal</keyword>
<proteinExistence type="inferred from homology"/>
<dbReference type="eggNOG" id="COG1538">
    <property type="taxonomic scope" value="Bacteria"/>
</dbReference>
<dbReference type="GO" id="GO:0015562">
    <property type="term" value="F:efflux transmembrane transporter activity"/>
    <property type="evidence" value="ECO:0007669"/>
    <property type="project" value="InterPro"/>
</dbReference>
<feature type="signal peptide" evidence="9">
    <location>
        <begin position="1"/>
        <end position="20"/>
    </location>
</feature>
<dbReference type="STRING" id="1305737.GCA_000526355_00833"/>
<evidence type="ECO:0000256" key="9">
    <source>
        <dbReference type="SAM" id="SignalP"/>
    </source>
</evidence>
<evidence type="ECO:0000256" key="3">
    <source>
        <dbReference type="ARBA" id="ARBA00022448"/>
    </source>
</evidence>
<keyword evidence="8" id="KW-0175">Coiled coil</keyword>
<evidence type="ECO:0000256" key="8">
    <source>
        <dbReference type="SAM" id="Coils"/>
    </source>
</evidence>
<dbReference type="Gene3D" id="1.20.1600.10">
    <property type="entry name" value="Outer membrane efflux proteins (OEP)"/>
    <property type="match status" value="1"/>
</dbReference>
<evidence type="ECO:0000256" key="5">
    <source>
        <dbReference type="ARBA" id="ARBA00022692"/>
    </source>
</evidence>
<dbReference type="GO" id="GO:1990281">
    <property type="term" value="C:efflux pump complex"/>
    <property type="evidence" value="ECO:0007669"/>
    <property type="project" value="TreeGrafter"/>
</dbReference>
<dbReference type="PANTHER" id="PTHR30026">
    <property type="entry name" value="OUTER MEMBRANE PROTEIN TOLC"/>
    <property type="match status" value="1"/>
</dbReference>
<keyword evidence="7" id="KW-0998">Cell outer membrane</keyword>
<dbReference type="AlphaFoldDB" id="A0A0P7YHH0"/>
<dbReference type="InterPro" id="IPR051906">
    <property type="entry name" value="TolC-like"/>
</dbReference>
<evidence type="ECO:0000256" key="4">
    <source>
        <dbReference type="ARBA" id="ARBA00022452"/>
    </source>
</evidence>
<protein>
    <submittedName>
        <fullName evidence="10">Type I secretion system secretin component TolC</fullName>
    </submittedName>
</protein>
<evidence type="ECO:0000256" key="2">
    <source>
        <dbReference type="ARBA" id="ARBA00007613"/>
    </source>
</evidence>
<dbReference type="GO" id="GO:0015288">
    <property type="term" value="F:porin activity"/>
    <property type="evidence" value="ECO:0007669"/>
    <property type="project" value="TreeGrafter"/>
</dbReference>
<dbReference type="GO" id="GO:0009279">
    <property type="term" value="C:cell outer membrane"/>
    <property type="evidence" value="ECO:0007669"/>
    <property type="project" value="UniProtKB-SubCell"/>
</dbReference>
<name>A0A0P7YHH0_9BACT</name>
<evidence type="ECO:0000256" key="1">
    <source>
        <dbReference type="ARBA" id="ARBA00004442"/>
    </source>
</evidence>
<keyword evidence="4" id="KW-1134">Transmembrane beta strand</keyword>
<evidence type="ECO:0000313" key="10">
    <source>
        <dbReference type="EMBL" id="KPQ14151.1"/>
    </source>
</evidence>
<evidence type="ECO:0000256" key="7">
    <source>
        <dbReference type="ARBA" id="ARBA00023237"/>
    </source>
</evidence>
<dbReference type="SUPFAM" id="SSF56954">
    <property type="entry name" value="Outer membrane efflux proteins (OEP)"/>
    <property type="match status" value="1"/>
</dbReference>
<dbReference type="OrthoDB" id="9811587at2"/>
<comment type="similarity">
    <text evidence="2">Belongs to the outer membrane factor (OMF) (TC 1.B.17) family.</text>
</comment>
<dbReference type="Pfam" id="PF02321">
    <property type="entry name" value="OEP"/>
    <property type="match status" value="2"/>
</dbReference>